<name>A0ABN7T8W2_OIKDI</name>
<sequence length="221" mass="26187">MAGVPWIIKVGLSKITSPLANALKRRLKRMPAFTPKAVKNYDDLTWPMKLNYNYNLYWYQFLSYPFVRGMNITFMGKEIKILEAKMNKSMYDALIKGHYAEKKAARVFEDLKYQNEIVEAWFDMIIFIFNFVVGMGILYYTYIYYEKEEKEEKKRAEKEMMEKLHKETAGIEKEVYELKVRISELESKNETTEALLHKILFLLQADPATRKLQDAKSIEIN</sequence>
<keyword evidence="1" id="KW-0812">Transmembrane</keyword>
<proteinExistence type="predicted"/>
<keyword evidence="3" id="KW-1185">Reference proteome</keyword>
<keyword evidence="1" id="KW-1133">Transmembrane helix</keyword>
<evidence type="ECO:0000313" key="2">
    <source>
        <dbReference type="EMBL" id="CAG5113445.1"/>
    </source>
</evidence>
<evidence type="ECO:0000256" key="1">
    <source>
        <dbReference type="SAM" id="Phobius"/>
    </source>
</evidence>
<feature type="transmembrane region" description="Helical" evidence="1">
    <location>
        <begin position="121"/>
        <end position="145"/>
    </location>
</feature>
<gene>
    <name evidence="2" type="ORF">OKIOD_LOCUS16320</name>
</gene>
<keyword evidence="1" id="KW-0472">Membrane</keyword>
<reference evidence="2 3" key="1">
    <citation type="submission" date="2021-04" db="EMBL/GenBank/DDBJ databases">
        <authorList>
            <person name="Bliznina A."/>
        </authorList>
    </citation>
    <scope>NUCLEOTIDE SEQUENCE [LARGE SCALE GENOMIC DNA]</scope>
</reference>
<protein>
    <submittedName>
        <fullName evidence="2">Oidioi.mRNA.OKI2018_I69.chr2.g7555.t1.cds</fullName>
    </submittedName>
</protein>
<dbReference type="EMBL" id="OU015567">
    <property type="protein sequence ID" value="CAG5113445.1"/>
    <property type="molecule type" value="Genomic_DNA"/>
</dbReference>
<organism evidence="2 3">
    <name type="scientific">Oikopleura dioica</name>
    <name type="common">Tunicate</name>
    <dbReference type="NCBI Taxonomy" id="34765"/>
    <lineage>
        <taxon>Eukaryota</taxon>
        <taxon>Metazoa</taxon>
        <taxon>Chordata</taxon>
        <taxon>Tunicata</taxon>
        <taxon>Appendicularia</taxon>
        <taxon>Copelata</taxon>
        <taxon>Oikopleuridae</taxon>
        <taxon>Oikopleura</taxon>
    </lineage>
</organism>
<evidence type="ECO:0000313" key="3">
    <source>
        <dbReference type="Proteomes" id="UP001158576"/>
    </source>
</evidence>
<accession>A0ABN7T8W2</accession>
<dbReference type="Proteomes" id="UP001158576">
    <property type="component" value="Chromosome 2"/>
</dbReference>